<dbReference type="Proteomes" id="UP000024635">
    <property type="component" value="Unassembled WGS sequence"/>
</dbReference>
<gene>
    <name evidence="2" type="primary">Acey_s1060.g3514</name>
    <name evidence="2" type="ORF">Y032_1060g3514</name>
</gene>
<comment type="caution">
    <text evidence="2">The sequence shown here is derived from an EMBL/GenBank/DDBJ whole genome shotgun (WGS) entry which is preliminary data.</text>
</comment>
<feature type="compositionally biased region" description="Low complexity" evidence="1">
    <location>
        <begin position="152"/>
        <end position="190"/>
    </location>
</feature>
<dbReference type="AlphaFoldDB" id="A0A016W8T3"/>
<organism evidence="2 3">
    <name type="scientific">Ancylostoma ceylanicum</name>
    <dbReference type="NCBI Taxonomy" id="53326"/>
    <lineage>
        <taxon>Eukaryota</taxon>
        <taxon>Metazoa</taxon>
        <taxon>Ecdysozoa</taxon>
        <taxon>Nematoda</taxon>
        <taxon>Chromadorea</taxon>
        <taxon>Rhabditida</taxon>
        <taxon>Rhabditina</taxon>
        <taxon>Rhabditomorpha</taxon>
        <taxon>Strongyloidea</taxon>
        <taxon>Ancylostomatidae</taxon>
        <taxon>Ancylostomatinae</taxon>
        <taxon>Ancylostoma</taxon>
    </lineage>
</organism>
<evidence type="ECO:0000313" key="2">
    <source>
        <dbReference type="EMBL" id="EYC35418.1"/>
    </source>
</evidence>
<accession>A0A016W8T3</accession>
<feature type="region of interest" description="Disordered" evidence="1">
    <location>
        <begin position="127"/>
        <end position="203"/>
    </location>
</feature>
<evidence type="ECO:0000313" key="3">
    <source>
        <dbReference type="Proteomes" id="UP000024635"/>
    </source>
</evidence>
<keyword evidence="3" id="KW-1185">Reference proteome</keyword>
<name>A0A016W8T3_9BILA</name>
<feature type="compositionally biased region" description="Basic and acidic residues" evidence="1">
    <location>
        <begin position="127"/>
        <end position="151"/>
    </location>
</feature>
<evidence type="ECO:0000256" key="1">
    <source>
        <dbReference type="SAM" id="MobiDB-lite"/>
    </source>
</evidence>
<sequence length="203" mass="21772">MAAGSTDQVTQAMVWELVNRHQKLITNDLDYVSLVAVSGPPAFLLPLLGLLGQTHLPNGTNQTSGLRLPPFFMHASGCGEFGFYFPGLDPGRRTNGTYGNGTEREEDGSFVSSYEKFVMYKSACGRGAEEEHEKNPAIVPEAKETPPHKTTTEATTTTSPTTTTTPSTTTTTTATTTTTTTATTTAPKSTRAPWPSELLEPKI</sequence>
<proteinExistence type="predicted"/>
<reference evidence="3" key="1">
    <citation type="journal article" date="2015" name="Nat. Genet.">
        <title>The genome and transcriptome of the zoonotic hookworm Ancylostoma ceylanicum identify infection-specific gene families.</title>
        <authorList>
            <person name="Schwarz E.M."/>
            <person name="Hu Y."/>
            <person name="Antoshechkin I."/>
            <person name="Miller M.M."/>
            <person name="Sternberg P.W."/>
            <person name="Aroian R.V."/>
        </authorList>
    </citation>
    <scope>NUCLEOTIDE SEQUENCE</scope>
    <source>
        <strain evidence="3">HY135</strain>
    </source>
</reference>
<dbReference type="EMBL" id="JARK01000660">
    <property type="protein sequence ID" value="EYC35418.1"/>
    <property type="molecule type" value="Genomic_DNA"/>
</dbReference>
<protein>
    <submittedName>
        <fullName evidence="2">Uncharacterized protein</fullName>
    </submittedName>
</protein>